<protein>
    <submittedName>
        <fullName evidence="1">Uncharacterized protein</fullName>
    </submittedName>
</protein>
<dbReference type="AlphaFoldDB" id="A0A4Y9RRD5"/>
<organism evidence="1 2">
    <name type="scientific">Duganella callida</name>
    <dbReference type="NCBI Taxonomy" id="2561932"/>
    <lineage>
        <taxon>Bacteria</taxon>
        <taxon>Pseudomonadati</taxon>
        <taxon>Pseudomonadota</taxon>
        <taxon>Betaproteobacteria</taxon>
        <taxon>Burkholderiales</taxon>
        <taxon>Oxalobacteraceae</taxon>
        <taxon>Telluria group</taxon>
        <taxon>Duganella</taxon>
    </lineage>
</organism>
<gene>
    <name evidence="1" type="ORF">E4L98_29570</name>
</gene>
<dbReference type="Proteomes" id="UP000297729">
    <property type="component" value="Unassembled WGS sequence"/>
</dbReference>
<accession>A0A4Y9RRD5</accession>
<sequence>MTGNYQQLALAEVQPGMVLSDELLDVQGHVLLPQGTVLTAAMLALMPRHGIAVLPILRDEVTPEMVAASQQHHAARIAQLFRKNDPDSGSDWATATLRRFVTDYRLGMQESAQDE</sequence>
<dbReference type="RefSeq" id="WP_135205123.1">
    <property type="nucleotide sequence ID" value="NZ_SPVG01000279.1"/>
</dbReference>
<dbReference type="OrthoDB" id="8778534at2"/>
<comment type="caution">
    <text evidence="1">The sequence shown here is derived from an EMBL/GenBank/DDBJ whole genome shotgun (WGS) entry which is preliminary data.</text>
</comment>
<evidence type="ECO:0000313" key="1">
    <source>
        <dbReference type="EMBL" id="TFW11654.1"/>
    </source>
</evidence>
<reference evidence="1 2" key="1">
    <citation type="submission" date="2019-03" db="EMBL/GenBank/DDBJ databases">
        <title>Draft Genome Sequence of Duganella callidus sp. nov., a Novel Duganella Species Isolated from Cultivated Soil.</title>
        <authorList>
            <person name="Raths R."/>
            <person name="Peta V."/>
            <person name="Bucking H."/>
        </authorList>
    </citation>
    <scope>NUCLEOTIDE SEQUENCE [LARGE SCALE GENOMIC DNA]</scope>
    <source>
        <strain evidence="1 2">DN04</strain>
    </source>
</reference>
<keyword evidence="2" id="KW-1185">Reference proteome</keyword>
<dbReference type="EMBL" id="SPVG01000279">
    <property type="protein sequence ID" value="TFW11654.1"/>
    <property type="molecule type" value="Genomic_DNA"/>
</dbReference>
<proteinExistence type="predicted"/>
<name>A0A4Y9RRD5_9BURK</name>
<evidence type="ECO:0000313" key="2">
    <source>
        <dbReference type="Proteomes" id="UP000297729"/>
    </source>
</evidence>